<dbReference type="InterPro" id="IPR041577">
    <property type="entry name" value="RT_RNaseH_2"/>
</dbReference>
<proteinExistence type="predicted"/>
<reference evidence="2" key="3">
    <citation type="submission" date="2025-08" db="UniProtKB">
        <authorList>
            <consortium name="Ensembl"/>
        </authorList>
    </citation>
    <scope>IDENTIFICATION</scope>
    <source>
        <strain evidence="2">HNI</strain>
    </source>
</reference>
<protein>
    <recommendedName>
        <fullName evidence="1">Reverse transcriptase/retrotransposon-derived protein RNase H-like domain-containing protein</fullName>
    </recommendedName>
</protein>
<dbReference type="Ensembl" id="ENSORLT00020009343.1">
    <property type="protein sequence ID" value="ENSORLP00020003603.1"/>
    <property type="gene ID" value="ENSORLG00020004397.1"/>
</dbReference>
<dbReference type="SUPFAM" id="SSF56672">
    <property type="entry name" value="DNA/RNA polymerases"/>
    <property type="match status" value="1"/>
</dbReference>
<sequence length="239" mass="27678">MTQTTHDLHFYGHPLTEDGLLPSEDKLQAMKDIQAPTSTKELQTLLGMMTYLNRFSTKLAELVAPLRELNKKNVHFRWEPHHQQALDDIKKELCSKQLISYYDSDPNTVTILQCDASTLGLGAWIRQIDQHGQEKIVGMASRCLIPTESRYSNIERECLAVMFGLEKFKYYLLGRQVMVETDHSPLEQIFKKNLAEHPQDSRDSFSDVLNLTLRLNTNQGVQFREQMLCHESAKRRQKK</sequence>
<dbReference type="Gene3D" id="3.30.70.270">
    <property type="match status" value="1"/>
</dbReference>
<evidence type="ECO:0000313" key="3">
    <source>
        <dbReference type="Proteomes" id="UP000265180"/>
    </source>
</evidence>
<reference evidence="2 3" key="2">
    <citation type="submission" date="2017-04" db="EMBL/GenBank/DDBJ databases">
        <title>CpG methylation of centromeres and impact of large insertions on vertebrate speciation.</title>
        <authorList>
            <person name="Ichikawa K."/>
            <person name="Yoshimura J."/>
            <person name="Morishita S."/>
        </authorList>
    </citation>
    <scope>NUCLEOTIDE SEQUENCE</scope>
    <source>
        <strain evidence="2 3">HNI</strain>
    </source>
</reference>
<name>A0A3P9K4S7_ORYLA</name>
<dbReference type="PANTHER" id="PTHR37984">
    <property type="entry name" value="PROTEIN CBG26694"/>
    <property type="match status" value="1"/>
</dbReference>
<dbReference type="Pfam" id="PF17919">
    <property type="entry name" value="RT_RNaseH_2"/>
    <property type="match status" value="1"/>
</dbReference>
<accession>A0A3P9K4S7</accession>
<feature type="domain" description="Reverse transcriptase/retrotransposon-derived protein RNase H-like" evidence="1">
    <location>
        <begin position="78"/>
        <end position="179"/>
    </location>
</feature>
<dbReference type="AlphaFoldDB" id="A0A3P9K4S7"/>
<dbReference type="FunFam" id="3.10.20.370:FF:000001">
    <property type="entry name" value="Retrovirus-related Pol polyprotein from transposon 17.6-like protein"/>
    <property type="match status" value="1"/>
</dbReference>
<organism evidence="2 3">
    <name type="scientific">Oryzias latipes</name>
    <name type="common">Japanese rice fish</name>
    <name type="synonym">Japanese killifish</name>
    <dbReference type="NCBI Taxonomy" id="8090"/>
    <lineage>
        <taxon>Eukaryota</taxon>
        <taxon>Metazoa</taxon>
        <taxon>Chordata</taxon>
        <taxon>Craniata</taxon>
        <taxon>Vertebrata</taxon>
        <taxon>Euteleostomi</taxon>
        <taxon>Actinopterygii</taxon>
        <taxon>Neopterygii</taxon>
        <taxon>Teleostei</taxon>
        <taxon>Neoteleostei</taxon>
        <taxon>Acanthomorphata</taxon>
        <taxon>Ovalentaria</taxon>
        <taxon>Atherinomorphae</taxon>
        <taxon>Beloniformes</taxon>
        <taxon>Adrianichthyidae</taxon>
        <taxon>Oryziinae</taxon>
        <taxon>Oryzias</taxon>
    </lineage>
</organism>
<reference key="1">
    <citation type="journal article" date="2007" name="Nature">
        <title>The medaka draft genome and insights into vertebrate genome evolution.</title>
        <authorList>
            <person name="Kasahara M."/>
            <person name="Naruse K."/>
            <person name="Sasaki S."/>
            <person name="Nakatani Y."/>
            <person name="Qu W."/>
            <person name="Ahsan B."/>
            <person name="Yamada T."/>
            <person name="Nagayasu Y."/>
            <person name="Doi K."/>
            <person name="Kasai Y."/>
            <person name="Jindo T."/>
            <person name="Kobayashi D."/>
            <person name="Shimada A."/>
            <person name="Toyoda A."/>
            <person name="Kuroki Y."/>
            <person name="Fujiyama A."/>
            <person name="Sasaki T."/>
            <person name="Shimizu A."/>
            <person name="Asakawa S."/>
            <person name="Shimizu N."/>
            <person name="Hashimoto S."/>
            <person name="Yang J."/>
            <person name="Lee Y."/>
            <person name="Matsushima K."/>
            <person name="Sugano S."/>
            <person name="Sakaizumi M."/>
            <person name="Narita T."/>
            <person name="Ohishi K."/>
            <person name="Haga S."/>
            <person name="Ohta F."/>
            <person name="Nomoto H."/>
            <person name="Nogata K."/>
            <person name="Morishita T."/>
            <person name="Endo T."/>
            <person name="Shin-I T."/>
            <person name="Takeda H."/>
            <person name="Morishita S."/>
            <person name="Kohara Y."/>
        </authorList>
    </citation>
    <scope>NUCLEOTIDE SEQUENCE [LARGE SCALE GENOMIC DNA]</scope>
    <source>
        <strain>Hd-rR</strain>
    </source>
</reference>
<dbReference type="CDD" id="cd09274">
    <property type="entry name" value="RNase_HI_RT_Ty3"/>
    <property type="match status" value="1"/>
</dbReference>
<dbReference type="InterPro" id="IPR043502">
    <property type="entry name" value="DNA/RNA_pol_sf"/>
</dbReference>
<reference evidence="2" key="4">
    <citation type="submission" date="2025-09" db="UniProtKB">
        <authorList>
            <consortium name="Ensembl"/>
        </authorList>
    </citation>
    <scope>IDENTIFICATION</scope>
    <source>
        <strain evidence="2">HNI</strain>
    </source>
</reference>
<evidence type="ECO:0000259" key="1">
    <source>
        <dbReference type="Pfam" id="PF17919"/>
    </source>
</evidence>
<dbReference type="InterPro" id="IPR043128">
    <property type="entry name" value="Rev_trsase/Diguanyl_cyclase"/>
</dbReference>
<dbReference type="FunFam" id="3.30.70.270:FF:000063">
    <property type="entry name" value="Zinc knuckle domaincontaining protein"/>
    <property type="match status" value="1"/>
</dbReference>
<evidence type="ECO:0000313" key="2">
    <source>
        <dbReference type="Ensembl" id="ENSORLP00020003603.1"/>
    </source>
</evidence>
<dbReference type="InterPro" id="IPR050951">
    <property type="entry name" value="Retrovirus_Pol_polyprotein"/>
</dbReference>
<dbReference type="PANTHER" id="PTHR37984:SF7">
    <property type="entry name" value="INTEGRASE CATALYTIC DOMAIN-CONTAINING PROTEIN"/>
    <property type="match status" value="1"/>
</dbReference>
<dbReference type="Proteomes" id="UP000265180">
    <property type="component" value="Chromosome 20"/>
</dbReference>